<dbReference type="RefSeq" id="WP_069466647.1">
    <property type="nucleotide sequence ID" value="NZ_FODD01000016.1"/>
</dbReference>
<accession>A0A1H8LL38</accession>
<reference evidence="2 3" key="1">
    <citation type="submission" date="2016-10" db="EMBL/GenBank/DDBJ databases">
        <authorList>
            <person name="de Groot N.N."/>
        </authorList>
    </citation>
    <scope>NUCLEOTIDE SEQUENCE [LARGE SCALE GENOMIC DNA]</scope>
    <source>
        <strain evidence="2 3">CGMCC 4.2026</strain>
    </source>
</reference>
<dbReference type="Proteomes" id="UP000181951">
    <property type="component" value="Unassembled WGS sequence"/>
</dbReference>
<dbReference type="InterPro" id="IPR036390">
    <property type="entry name" value="WH_DNA-bd_sf"/>
</dbReference>
<dbReference type="Pfam" id="PF03551">
    <property type="entry name" value="PadR"/>
    <property type="match status" value="1"/>
</dbReference>
<protein>
    <submittedName>
        <fullName evidence="2">Transcriptional regulator PadR-like family protein</fullName>
    </submittedName>
</protein>
<dbReference type="STRING" id="310780.SAMN05216267_101675"/>
<name>A0A1H8LL38_9ACTN</name>
<dbReference type="InterPro" id="IPR052509">
    <property type="entry name" value="Metal_resp_DNA-bind_regulator"/>
</dbReference>
<dbReference type="InterPro" id="IPR036388">
    <property type="entry name" value="WH-like_DNA-bd_sf"/>
</dbReference>
<feature type="domain" description="Transcription regulator PadR N-terminal" evidence="1">
    <location>
        <begin position="10"/>
        <end position="81"/>
    </location>
</feature>
<sequence>MHSNDAQMLVLTVLADGPLHGYAINTAIEDLTGRRLGPGSLYGALARLEARELIEAADAGGEAAERHRTMRITTTGRDQLRAELQQMARISAAGLRALGPGPA</sequence>
<dbReference type="EMBL" id="FODD01000016">
    <property type="protein sequence ID" value="SEO05864.1"/>
    <property type="molecule type" value="Genomic_DNA"/>
</dbReference>
<dbReference type="SUPFAM" id="SSF46785">
    <property type="entry name" value="Winged helix' DNA-binding domain"/>
    <property type="match status" value="1"/>
</dbReference>
<dbReference type="PANTHER" id="PTHR33169:SF13">
    <property type="entry name" value="PADR-FAMILY TRANSCRIPTIONAL REGULATOR"/>
    <property type="match status" value="1"/>
</dbReference>
<evidence type="ECO:0000259" key="1">
    <source>
        <dbReference type="Pfam" id="PF03551"/>
    </source>
</evidence>
<dbReference type="AlphaFoldDB" id="A0A1H8LL38"/>
<keyword evidence="3" id="KW-1185">Reference proteome</keyword>
<dbReference type="OrthoDB" id="122286at2"/>
<evidence type="ECO:0000313" key="3">
    <source>
        <dbReference type="Proteomes" id="UP000181951"/>
    </source>
</evidence>
<dbReference type="Gene3D" id="1.10.10.10">
    <property type="entry name" value="Winged helix-like DNA-binding domain superfamily/Winged helix DNA-binding domain"/>
    <property type="match status" value="1"/>
</dbReference>
<proteinExistence type="predicted"/>
<dbReference type="PANTHER" id="PTHR33169">
    <property type="entry name" value="PADR-FAMILY TRANSCRIPTIONAL REGULATOR"/>
    <property type="match status" value="1"/>
</dbReference>
<gene>
    <name evidence="2" type="ORF">SAMN05216267_101675</name>
</gene>
<organism evidence="2 3">
    <name type="scientific">Actinacidiphila rubida</name>
    <dbReference type="NCBI Taxonomy" id="310780"/>
    <lineage>
        <taxon>Bacteria</taxon>
        <taxon>Bacillati</taxon>
        <taxon>Actinomycetota</taxon>
        <taxon>Actinomycetes</taxon>
        <taxon>Kitasatosporales</taxon>
        <taxon>Streptomycetaceae</taxon>
        <taxon>Actinacidiphila</taxon>
    </lineage>
</organism>
<evidence type="ECO:0000313" key="2">
    <source>
        <dbReference type="EMBL" id="SEO05864.1"/>
    </source>
</evidence>
<dbReference type="InterPro" id="IPR005149">
    <property type="entry name" value="Tscrpt_reg_PadR_N"/>
</dbReference>